<feature type="transmembrane region" description="Helical" evidence="6">
    <location>
        <begin position="387"/>
        <end position="408"/>
    </location>
</feature>
<keyword evidence="4 6" id="KW-1133">Transmembrane helix</keyword>
<evidence type="ECO:0000313" key="8">
    <source>
        <dbReference type="Proteomes" id="UP000316626"/>
    </source>
</evidence>
<reference evidence="7 8" key="1">
    <citation type="submission" date="2019-06" db="EMBL/GenBank/DDBJ databases">
        <title>Psychrobacillus vulpis sp. nov., a new species isolated from feces of a red fox that inhabits in The Tablas de Daimiel Natural Park, Albacete, Spain.</title>
        <authorList>
            <person name="Rodriguez M."/>
            <person name="Reina J.C."/>
            <person name="Bejar V."/>
            <person name="Llamas I."/>
        </authorList>
    </citation>
    <scope>NUCLEOTIDE SEQUENCE [LARGE SCALE GENOMIC DNA]</scope>
    <source>
        <strain evidence="7 8">Z8</strain>
    </source>
</reference>
<evidence type="ECO:0000256" key="2">
    <source>
        <dbReference type="ARBA" id="ARBA00022475"/>
    </source>
</evidence>
<sequence length="443" mass="50024">MSNNSSFLKNSIMNFGSNILTIIFGLMVTIIIARSLGVEGQGIFTVITLLPTILVTFMNFGIAPATVFFIGSDRYSMNTIFSTNIILSGVISLFAIVLGTIAVFLFKSTFFDEISISMLLSVLLVLPFLFFNSFLQAVYQGTQNFKRFNAINLSSKFVQVIILLVILSIFKLSLLWALISFIIGSILPTVFIVIYLFKDSVRFKFSEFSVDLTKNSVKYGYKAHLSNIVTFFNYRLDIILISFFLNPVAVGIYNVAVSISERLWIFSQPVASALFPKISSMTDENERNKLTARTAKCVFYLSLFFGIFFWFLSDDVVFILFGINYMEASMVIRILMIGITLFSIEKILSSDISGRGKPQVNLYTSLFTIICNVILSIIFIPKLGIKGAAMATSITYSLTFLIKLIIYIKITKSKLKHILIINIDDIEYIINLITKLIRRMRKI</sequence>
<evidence type="ECO:0000256" key="3">
    <source>
        <dbReference type="ARBA" id="ARBA00022692"/>
    </source>
</evidence>
<dbReference type="PANTHER" id="PTHR30250">
    <property type="entry name" value="PST FAMILY PREDICTED COLANIC ACID TRANSPORTER"/>
    <property type="match status" value="1"/>
</dbReference>
<gene>
    <name evidence="7" type="ORF">FG384_03190</name>
</gene>
<comment type="subcellular location">
    <subcellularLocation>
        <location evidence="1">Cell membrane</location>
        <topology evidence="1">Multi-pass membrane protein</topology>
    </subcellularLocation>
</comment>
<dbReference type="InterPro" id="IPR002797">
    <property type="entry name" value="Polysacc_synth"/>
</dbReference>
<dbReference type="PANTHER" id="PTHR30250:SF11">
    <property type="entry name" value="O-ANTIGEN TRANSPORTER-RELATED"/>
    <property type="match status" value="1"/>
</dbReference>
<feature type="transmembrane region" description="Helical" evidence="6">
    <location>
        <begin position="42"/>
        <end position="71"/>
    </location>
</feature>
<evidence type="ECO:0000256" key="6">
    <source>
        <dbReference type="SAM" id="Phobius"/>
    </source>
</evidence>
<comment type="caution">
    <text evidence="7">The sequence shown here is derived from an EMBL/GenBank/DDBJ whole genome shotgun (WGS) entry which is preliminary data.</text>
</comment>
<feature type="transmembrane region" description="Helical" evidence="6">
    <location>
        <begin position="83"/>
        <end position="106"/>
    </location>
</feature>
<dbReference type="AlphaFoldDB" id="A0A544TUV6"/>
<protein>
    <submittedName>
        <fullName evidence="7">Flippase</fullName>
    </submittedName>
</protein>
<feature type="transmembrane region" description="Helical" evidence="6">
    <location>
        <begin position="330"/>
        <end position="348"/>
    </location>
</feature>
<evidence type="ECO:0000256" key="1">
    <source>
        <dbReference type="ARBA" id="ARBA00004651"/>
    </source>
</evidence>
<organism evidence="7 8">
    <name type="scientific">Psychrobacillus vulpis</name>
    <dbReference type="NCBI Taxonomy" id="2325572"/>
    <lineage>
        <taxon>Bacteria</taxon>
        <taxon>Bacillati</taxon>
        <taxon>Bacillota</taxon>
        <taxon>Bacilli</taxon>
        <taxon>Bacillales</taxon>
        <taxon>Bacillaceae</taxon>
        <taxon>Psychrobacillus</taxon>
    </lineage>
</organism>
<keyword evidence="5 6" id="KW-0472">Membrane</keyword>
<dbReference type="Pfam" id="PF01943">
    <property type="entry name" value="Polysacc_synt"/>
    <property type="match status" value="1"/>
</dbReference>
<evidence type="ECO:0000313" key="7">
    <source>
        <dbReference type="EMBL" id="TQR21226.1"/>
    </source>
</evidence>
<dbReference type="CDD" id="cd13128">
    <property type="entry name" value="MATE_Wzx_like"/>
    <property type="match status" value="1"/>
</dbReference>
<keyword evidence="8" id="KW-1185">Reference proteome</keyword>
<evidence type="ECO:0000256" key="4">
    <source>
        <dbReference type="ARBA" id="ARBA00022989"/>
    </source>
</evidence>
<accession>A0A544TUV6</accession>
<dbReference type="GO" id="GO:0005886">
    <property type="term" value="C:plasma membrane"/>
    <property type="evidence" value="ECO:0007669"/>
    <property type="project" value="UniProtKB-SubCell"/>
</dbReference>
<dbReference type="InterPro" id="IPR050833">
    <property type="entry name" value="Poly_Biosynth_Transport"/>
</dbReference>
<feature type="transmembrane region" description="Helical" evidence="6">
    <location>
        <begin position="151"/>
        <end position="170"/>
    </location>
</feature>
<feature type="transmembrane region" description="Helical" evidence="6">
    <location>
        <begin position="176"/>
        <end position="197"/>
    </location>
</feature>
<dbReference type="OrthoDB" id="8482265at2"/>
<evidence type="ECO:0000256" key="5">
    <source>
        <dbReference type="ARBA" id="ARBA00023136"/>
    </source>
</evidence>
<feature type="transmembrane region" description="Helical" evidence="6">
    <location>
        <begin position="360"/>
        <end position="381"/>
    </location>
</feature>
<feature type="transmembrane region" description="Helical" evidence="6">
    <location>
        <begin position="12"/>
        <end position="36"/>
    </location>
</feature>
<dbReference type="EMBL" id="VDGI01000002">
    <property type="protein sequence ID" value="TQR21226.1"/>
    <property type="molecule type" value="Genomic_DNA"/>
</dbReference>
<keyword evidence="2" id="KW-1003">Cell membrane</keyword>
<feature type="transmembrane region" description="Helical" evidence="6">
    <location>
        <begin position="118"/>
        <end position="139"/>
    </location>
</feature>
<name>A0A544TUV6_9BACI</name>
<dbReference type="RefSeq" id="WP_142641117.1">
    <property type="nucleotide sequence ID" value="NZ_VDGI01000002.1"/>
</dbReference>
<feature type="transmembrane region" description="Helical" evidence="6">
    <location>
        <begin position="297"/>
        <end position="324"/>
    </location>
</feature>
<keyword evidence="3 6" id="KW-0812">Transmembrane</keyword>
<proteinExistence type="predicted"/>
<dbReference type="Proteomes" id="UP000316626">
    <property type="component" value="Unassembled WGS sequence"/>
</dbReference>